<evidence type="ECO:0000313" key="2">
    <source>
        <dbReference type="EMBL" id="EAR61822.1"/>
    </source>
</evidence>
<proteinExistence type="predicted"/>
<keyword evidence="3" id="KW-1185">Reference proteome</keyword>
<comment type="caution">
    <text evidence="2">The sequence shown here is derived from an EMBL/GenBank/DDBJ whole genome shotgun (WGS) entry which is preliminary data.</text>
</comment>
<dbReference type="EMBL" id="AAOW01000006">
    <property type="protein sequence ID" value="EAR61822.1"/>
    <property type="molecule type" value="Genomic_DNA"/>
</dbReference>
<gene>
    <name evidence="2" type="ORF">MED92_04467</name>
</gene>
<name>A0A7U8GT16_NEPCE</name>
<dbReference type="RefSeq" id="WP_007022908.1">
    <property type="nucleotide sequence ID" value="NZ_CH724127.1"/>
</dbReference>
<dbReference type="AlphaFoldDB" id="A0A7U8GT16"/>
<accession>A0A7U8GT16</accession>
<protein>
    <recommendedName>
        <fullName evidence="1">DUF4253 domain-containing protein</fullName>
    </recommendedName>
</protein>
<dbReference type="Pfam" id="PF14062">
    <property type="entry name" value="DUF4253"/>
    <property type="match status" value="1"/>
</dbReference>
<sequence>MKFVNLNPADAFTKAIKASSKDNKLVVCGTDEDKSYIEEHLLDAPQSPKDIIRSAAKVKVELWLKEKRLELEAEEAINLSEISGEWKSESNDKQGFNLATDFVTGEAVDNLLGVKIKTDSSWKIPAHFKFGGWNHCPSPDVHCAIWKHWQLKYGAKIVGVSNDVIEAYITKPPKTQEEAMALAWEQYLYCPDIVEQGVETVAKLAEVLINHDCWYFWWD</sequence>
<dbReference type="OrthoDB" id="6115134at2"/>
<organism evidence="2 3">
    <name type="scientific">Neptuniibacter caesariensis</name>
    <dbReference type="NCBI Taxonomy" id="207954"/>
    <lineage>
        <taxon>Bacteria</taxon>
        <taxon>Pseudomonadati</taxon>
        <taxon>Pseudomonadota</taxon>
        <taxon>Gammaproteobacteria</taxon>
        <taxon>Oceanospirillales</taxon>
        <taxon>Oceanospirillaceae</taxon>
        <taxon>Neptuniibacter</taxon>
    </lineage>
</organism>
<dbReference type="Proteomes" id="UP000002171">
    <property type="component" value="Unassembled WGS sequence"/>
</dbReference>
<feature type="domain" description="DUF4253" evidence="1">
    <location>
        <begin position="115"/>
        <end position="219"/>
    </location>
</feature>
<dbReference type="InterPro" id="IPR025349">
    <property type="entry name" value="DUF4253"/>
</dbReference>
<reference evidence="2 3" key="1">
    <citation type="submission" date="2006-02" db="EMBL/GenBank/DDBJ databases">
        <authorList>
            <person name="Pinhassi J."/>
            <person name="Pedros-Alio C."/>
            <person name="Ferriera S."/>
            <person name="Johnson J."/>
            <person name="Kravitz S."/>
            <person name="Halpern A."/>
            <person name="Remington K."/>
            <person name="Beeson K."/>
            <person name="Tran B."/>
            <person name="Rogers Y.-H."/>
            <person name="Friedman R."/>
            <person name="Venter J.C."/>
        </authorList>
    </citation>
    <scope>NUCLEOTIDE SEQUENCE [LARGE SCALE GENOMIC DNA]</scope>
    <source>
        <strain evidence="2 3">MED92</strain>
    </source>
</reference>
<evidence type="ECO:0000259" key="1">
    <source>
        <dbReference type="Pfam" id="PF14062"/>
    </source>
</evidence>
<evidence type="ECO:0000313" key="3">
    <source>
        <dbReference type="Proteomes" id="UP000002171"/>
    </source>
</evidence>